<proteinExistence type="predicted"/>
<dbReference type="RefSeq" id="WP_071133386.1">
    <property type="nucleotide sequence ID" value="NZ_LIGX01000018.1"/>
</dbReference>
<name>A0A1C7PH71_9BACT</name>
<dbReference type="EMBL" id="LT629973">
    <property type="protein sequence ID" value="SEH90819.1"/>
    <property type="molecule type" value="Genomic_DNA"/>
</dbReference>
<evidence type="ECO:0000256" key="1">
    <source>
        <dbReference type="SAM" id="Phobius"/>
    </source>
</evidence>
<sequence>MPRKFEEEEEPQWGKNVKVQGRDAYRPRVPLVVRVLARLSGYWSLSVAVVAMSVILLAGAAAIFGWFFGLTASPPLELVSVCRSGFLSEVKEAMGRVDGVKYEKTVDQDDGREVHVWKCSDWKGEWSLVCRPWSDGGSQIHQPRVFYEDFTGRFEVEISGNTEGFELIWK</sequence>
<evidence type="ECO:0000313" key="2">
    <source>
        <dbReference type="EMBL" id="SEH90819.1"/>
    </source>
</evidence>
<gene>
    <name evidence="2" type="ORF">PYTT_1614</name>
</gene>
<keyword evidence="1" id="KW-1133">Transmembrane helix</keyword>
<protein>
    <submittedName>
        <fullName evidence="2">Uncharacterized protein</fullName>
    </submittedName>
</protein>
<accession>A0A1C7PH71</accession>
<keyword evidence="3" id="KW-1185">Reference proteome</keyword>
<dbReference type="STRING" id="1679444.PYTT_1614"/>
<organism evidence="2 3">
    <name type="scientific">Akkermansia glycaniphila</name>
    <dbReference type="NCBI Taxonomy" id="1679444"/>
    <lineage>
        <taxon>Bacteria</taxon>
        <taxon>Pseudomonadati</taxon>
        <taxon>Verrucomicrobiota</taxon>
        <taxon>Verrucomicrobiia</taxon>
        <taxon>Verrucomicrobiales</taxon>
        <taxon>Akkermansiaceae</taxon>
        <taxon>Akkermansia</taxon>
    </lineage>
</organism>
<feature type="transmembrane region" description="Helical" evidence="1">
    <location>
        <begin position="42"/>
        <end position="68"/>
    </location>
</feature>
<dbReference type="KEGG" id="agl:PYTT_1614"/>
<dbReference type="Proteomes" id="UP000176204">
    <property type="component" value="Chromosome I"/>
</dbReference>
<keyword evidence="1" id="KW-0812">Transmembrane</keyword>
<reference evidence="3" key="1">
    <citation type="submission" date="2016-09" db="EMBL/GenBank/DDBJ databases">
        <authorList>
            <person name="Koehorst J."/>
        </authorList>
    </citation>
    <scope>NUCLEOTIDE SEQUENCE [LARGE SCALE GENOMIC DNA]</scope>
</reference>
<evidence type="ECO:0000313" key="3">
    <source>
        <dbReference type="Proteomes" id="UP000176204"/>
    </source>
</evidence>
<dbReference type="AlphaFoldDB" id="A0A1C7PH71"/>
<keyword evidence="1" id="KW-0472">Membrane</keyword>